<accession>A0A1B6I5A9</accession>
<reference evidence="1" key="1">
    <citation type="submission" date="2015-11" db="EMBL/GenBank/DDBJ databases">
        <title>De novo transcriptome assembly of four potential Pierce s Disease insect vectors from Arizona vineyards.</title>
        <authorList>
            <person name="Tassone E.E."/>
        </authorList>
    </citation>
    <scope>NUCLEOTIDE SEQUENCE</scope>
</reference>
<protein>
    <submittedName>
        <fullName evidence="1">Uncharacterized protein</fullName>
    </submittedName>
</protein>
<evidence type="ECO:0000313" key="1">
    <source>
        <dbReference type="EMBL" id="JAS82077.1"/>
    </source>
</evidence>
<dbReference type="AlphaFoldDB" id="A0A1B6I5A9"/>
<gene>
    <name evidence="1" type="ORF">g.717</name>
</gene>
<organism evidence="1">
    <name type="scientific">Homalodisca liturata</name>
    <dbReference type="NCBI Taxonomy" id="320908"/>
    <lineage>
        <taxon>Eukaryota</taxon>
        <taxon>Metazoa</taxon>
        <taxon>Ecdysozoa</taxon>
        <taxon>Arthropoda</taxon>
        <taxon>Hexapoda</taxon>
        <taxon>Insecta</taxon>
        <taxon>Pterygota</taxon>
        <taxon>Neoptera</taxon>
        <taxon>Paraneoptera</taxon>
        <taxon>Hemiptera</taxon>
        <taxon>Auchenorrhyncha</taxon>
        <taxon>Membracoidea</taxon>
        <taxon>Cicadellidae</taxon>
        <taxon>Cicadellinae</taxon>
        <taxon>Proconiini</taxon>
        <taxon>Homalodisca</taxon>
    </lineage>
</organism>
<feature type="non-terminal residue" evidence="1">
    <location>
        <position position="1"/>
    </location>
</feature>
<proteinExistence type="predicted"/>
<name>A0A1B6I5A9_9HEMI</name>
<feature type="non-terminal residue" evidence="1">
    <location>
        <position position="100"/>
    </location>
</feature>
<dbReference type="EMBL" id="GECU01025629">
    <property type="protein sequence ID" value="JAS82077.1"/>
    <property type="molecule type" value="Transcribed_RNA"/>
</dbReference>
<sequence>AELNLSLMYRLYAQKMEADNVKDQTVSQSMYEKIFYKDFNLGFKTPHKDTCKVCDSYNVQKKAIESELDSAEKKLKLNQVLANTELHHRKVNAARDEMKR</sequence>